<dbReference type="SUPFAM" id="SSF53448">
    <property type="entry name" value="Nucleotide-diphospho-sugar transferases"/>
    <property type="match status" value="1"/>
</dbReference>
<dbReference type="Gene3D" id="1.25.40.10">
    <property type="entry name" value="Tetratricopeptide repeat domain"/>
    <property type="match status" value="2"/>
</dbReference>
<dbReference type="InterPro" id="IPR027523">
    <property type="entry name" value="CLU_prot"/>
</dbReference>
<accession>A0A8S2N4T0</accession>
<evidence type="ECO:0000256" key="1">
    <source>
        <dbReference type="ARBA" id="ARBA00004648"/>
    </source>
</evidence>
<dbReference type="Pfam" id="PF13424">
    <property type="entry name" value="TPR_12"/>
    <property type="match status" value="2"/>
</dbReference>
<evidence type="ECO:0000256" key="4">
    <source>
        <dbReference type="ARBA" id="ARBA00022679"/>
    </source>
</evidence>
<dbReference type="PROSITE" id="PS51823">
    <property type="entry name" value="CLU"/>
    <property type="match status" value="1"/>
</dbReference>
<feature type="non-terminal residue" evidence="8">
    <location>
        <position position="1104"/>
    </location>
</feature>
<dbReference type="Gene3D" id="3.90.550.10">
    <property type="entry name" value="Spore Coat Polysaccharide Biosynthesis Protein SpsA, Chain A"/>
    <property type="match status" value="1"/>
</dbReference>
<dbReference type="InterPro" id="IPR019734">
    <property type="entry name" value="TPR_rpt"/>
</dbReference>
<keyword evidence="6" id="KW-0802">TPR repeat</keyword>
<organism evidence="8 9">
    <name type="scientific">Rotaria magnacalcarata</name>
    <dbReference type="NCBI Taxonomy" id="392030"/>
    <lineage>
        <taxon>Eukaryota</taxon>
        <taxon>Metazoa</taxon>
        <taxon>Spiralia</taxon>
        <taxon>Gnathifera</taxon>
        <taxon>Rotifera</taxon>
        <taxon>Eurotatoria</taxon>
        <taxon>Bdelloidea</taxon>
        <taxon>Philodinida</taxon>
        <taxon>Philodinidae</taxon>
        <taxon>Rotaria</taxon>
    </lineage>
</organism>
<keyword evidence="3" id="KW-0963">Cytoplasm</keyword>
<feature type="domain" description="Clu" evidence="7">
    <location>
        <begin position="259"/>
        <end position="614"/>
    </location>
</feature>
<dbReference type="InterPro" id="IPR025697">
    <property type="entry name" value="CLU_dom"/>
</dbReference>
<dbReference type="EMBL" id="CAJOBI010003926">
    <property type="protein sequence ID" value="CAF3985023.1"/>
    <property type="molecule type" value="Genomic_DNA"/>
</dbReference>
<gene>
    <name evidence="8" type="ORF">SMN809_LOCUS11074</name>
</gene>
<dbReference type="GO" id="GO:1901135">
    <property type="term" value="P:carbohydrate derivative metabolic process"/>
    <property type="evidence" value="ECO:0007669"/>
    <property type="project" value="UniProtKB-ARBA"/>
</dbReference>
<dbReference type="InterPro" id="IPR015338">
    <property type="entry name" value="GT64_dom"/>
</dbReference>
<comment type="caution">
    <text evidence="8">The sequence shown here is derived from an EMBL/GenBank/DDBJ whole genome shotgun (WGS) entry which is preliminary data.</text>
</comment>
<dbReference type="GO" id="GO:0048312">
    <property type="term" value="P:intracellular distribution of mitochondria"/>
    <property type="evidence" value="ECO:0007669"/>
    <property type="project" value="TreeGrafter"/>
</dbReference>
<evidence type="ECO:0000313" key="8">
    <source>
        <dbReference type="EMBL" id="CAF3985023.1"/>
    </source>
</evidence>
<proteinExistence type="inferred from homology"/>
<dbReference type="PROSITE" id="PS50005">
    <property type="entry name" value="TPR"/>
    <property type="match status" value="1"/>
</dbReference>
<dbReference type="FunFam" id="1.25.40.10:FF:000099">
    <property type="entry name" value="Clustered mitochondria protein homolog"/>
    <property type="match status" value="1"/>
</dbReference>
<dbReference type="Proteomes" id="UP000676336">
    <property type="component" value="Unassembled WGS sequence"/>
</dbReference>
<feature type="non-terminal residue" evidence="8">
    <location>
        <position position="1"/>
    </location>
</feature>
<dbReference type="PANTHER" id="PTHR12601">
    <property type="entry name" value="EUKARYOTIC TRANSLATION INITIATION FACTOR 3 SUBUNIT EIF-3"/>
    <property type="match status" value="1"/>
</dbReference>
<comment type="similarity">
    <text evidence="2">Belongs to the glycosyltransferase 47 family.</text>
</comment>
<dbReference type="InterPro" id="IPR029044">
    <property type="entry name" value="Nucleotide-diphossugar_trans"/>
</dbReference>
<evidence type="ECO:0000313" key="9">
    <source>
        <dbReference type="Proteomes" id="UP000676336"/>
    </source>
</evidence>
<evidence type="ECO:0000256" key="2">
    <source>
        <dbReference type="ARBA" id="ARBA00010271"/>
    </source>
</evidence>
<reference evidence="8" key="1">
    <citation type="submission" date="2021-02" db="EMBL/GenBank/DDBJ databases">
        <authorList>
            <person name="Nowell W R."/>
        </authorList>
    </citation>
    <scope>NUCLEOTIDE SEQUENCE</scope>
</reference>
<dbReference type="GO" id="GO:0005789">
    <property type="term" value="C:endoplasmic reticulum membrane"/>
    <property type="evidence" value="ECO:0007669"/>
    <property type="project" value="UniProtKB-SubCell"/>
</dbReference>
<keyword evidence="4" id="KW-0808">Transferase</keyword>
<sequence>PYVTLNKGEAYLHAIYLPIRSYQRNICYRDLIDKKYFVLYEFLNYIDEDIDERCFQGNFFPIKFYNQFITNQTYINNDRWRLNEQQKTHIGVIYLNCNSTSVTYEHERLKNEYEIILECFHRSCYERIFQKNISITSIICSSSYSIAIQYEFYEIFFKLLSHQIHVIVFNCENYLPYSKVIDWSHPSSSLSWLFTIYFQTFERRFHTLVAYLRTNHRLPTLSNDLNFIEKKDRLIKEKDFYYLISQRNFNFTRMPIGLMDHINFQSDTKPLVHIEPTFYDQWNRLYQPFYRSKTQTNPFEMQSSKEKYTILVLTHKKRFYQLNRILLQLNGLINLDRILVLFNQIDPIENSKNENLSLKDFLGDFYSYLPSVHVEIVYIFNLSNNLNNRFLPWNQFVHTDCILSLDDDSFLRQDEIEYGFRVWKENPSRLVGFISRSHKSNTSAYDTSSSSCSYSMILTGAAFLHRWYLDFYTNIMSDQIRQYVQLNMNCEDIAMNFLISYLTKQSPIKIGHRETFYCYNCQESLSSILEKEQEQSVVYGSTDFGKNCTTNEKYKDLLEKVSAMLKIKPHSVKTEKENSIELLTAVECKGIVGNDGRHYLLDLLRMTPPDLNYLSVDVEHISSAMKQLDYPKTYKHRLCCLRQELIDAFVEQKYVDFYRSIALNLSKLRSSETASNETTEQANVEEAKRIVNEISVEDNSREIIQSACRSIGSVKDSEFDVRFNPDLFQPYVTLDQAPDETAADIKLLKEAAEYLVLKQIPLMIQDFQDHSAVPVDGESLSEAMHSSDDIESFIHEYSIRRTCILRSFCRKSGLQITMREYQFESMNKTSRFNNECFNELDLINIYPIIKHVPPKPSDAYQFFTSGQQKIQQGLLREGFDLISEALNLLNNVYGPMHPEISMCLRLLARLNYIMGDYQEALMTQHKAVMMSERVLGIDHPQTATEYIHMALYSFANGLSINASKLLCRARYIILVCCGENHPQISLIDSNLGLILQSYGDYENALKFMEKSLQLNKIFYGTKSLKVALSHHLCARIQSCRGDFRSALNSEREAYQIYKLQLGDEHERTRESAQVLKHLTEQAVVLQRRINDVVKGQLLVIPSLT</sequence>
<evidence type="ECO:0000256" key="5">
    <source>
        <dbReference type="ARBA" id="ARBA00023157"/>
    </source>
</evidence>
<protein>
    <recommendedName>
        <fullName evidence="7">Clu domain-containing protein</fullName>
    </recommendedName>
</protein>
<dbReference type="GO" id="GO:0016757">
    <property type="term" value="F:glycosyltransferase activity"/>
    <property type="evidence" value="ECO:0007669"/>
    <property type="project" value="InterPro"/>
</dbReference>
<evidence type="ECO:0000256" key="3">
    <source>
        <dbReference type="ARBA" id="ARBA00022490"/>
    </source>
</evidence>
<keyword evidence="5" id="KW-1015">Disulfide bond</keyword>
<evidence type="ECO:0000259" key="7">
    <source>
        <dbReference type="PROSITE" id="PS51823"/>
    </source>
</evidence>
<dbReference type="PANTHER" id="PTHR12601:SF6">
    <property type="entry name" value="CLUSTERED MITOCHONDRIA PROTEIN HOMOLOG"/>
    <property type="match status" value="1"/>
</dbReference>
<comment type="subcellular location">
    <subcellularLocation>
        <location evidence="1">Endoplasmic reticulum membrane</location>
        <topology evidence="1">Single-pass type II membrane protein</topology>
    </subcellularLocation>
</comment>
<dbReference type="GO" id="GO:0003729">
    <property type="term" value="F:mRNA binding"/>
    <property type="evidence" value="ECO:0007669"/>
    <property type="project" value="TreeGrafter"/>
</dbReference>
<name>A0A8S2N4T0_9BILA</name>
<dbReference type="InterPro" id="IPR011990">
    <property type="entry name" value="TPR-like_helical_dom_sf"/>
</dbReference>
<feature type="repeat" description="TPR" evidence="6">
    <location>
        <begin position="985"/>
        <end position="1018"/>
    </location>
</feature>
<dbReference type="SUPFAM" id="SSF48452">
    <property type="entry name" value="TPR-like"/>
    <property type="match status" value="1"/>
</dbReference>
<dbReference type="AlphaFoldDB" id="A0A8S2N4T0"/>
<evidence type="ECO:0000256" key="6">
    <source>
        <dbReference type="PROSITE-ProRule" id="PRU00339"/>
    </source>
</evidence>
<dbReference type="Pfam" id="PF09258">
    <property type="entry name" value="Glyco_transf_64"/>
    <property type="match status" value="1"/>
</dbReference>